<dbReference type="PANTHER" id="PTHR30015">
    <property type="entry name" value="MRR RESTRICTION SYSTEM PROTEIN"/>
    <property type="match status" value="1"/>
</dbReference>
<sequence length="299" mass="34153">MARKISIERVGEMMKVVLTELQNAGGQARLKELLPRAESKLNLTDYEKAPYEKSGYIRWQSIVHFYSIDCVKAGYIQKSGGKWYLTPDGEKALQMPADEFIRSAMDKYRDWKISRAKSSDPTHEIEEDTDEEKAVRQTAYDQAVEQAREEIERHISDMGPYDFQKLVEELLKAMGYYVPFNAKPGRDGGIDLAAYKDALGITPPRIKVQIKHREQKLTVKEVRELEGLLRKEGDIGLIVSSGGFTSEVEREIRASVKHIETMDLDRLINLWQQHYGNVGEAGKTLLPLVKLYFLAPTEE</sequence>
<protein>
    <submittedName>
        <fullName evidence="3">Restriction endonuclease</fullName>
    </submittedName>
</protein>
<dbReference type="GO" id="GO:0015666">
    <property type="term" value="F:restriction endodeoxyribonuclease activity"/>
    <property type="evidence" value="ECO:0007669"/>
    <property type="project" value="TreeGrafter"/>
</dbReference>
<dbReference type="SUPFAM" id="SSF52980">
    <property type="entry name" value="Restriction endonuclease-like"/>
    <property type="match status" value="1"/>
</dbReference>
<dbReference type="Gene3D" id="3.40.1350.10">
    <property type="match status" value="1"/>
</dbReference>
<feature type="domain" description="Restriction endonuclease type IV Mrr" evidence="1">
    <location>
        <begin position="156"/>
        <end position="270"/>
    </location>
</feature>
<dbReference type="Proteomes" id="UP000057043">
    <property type="component" value="Unassembled WGS sequence"/>
</dbReference>
<name>A0A101FSM9_9EURY</name>
<dbReference type="PANTHER" id="PTHR30015:SF7">
    <property type="entry name" value="TYPE IV METHYL-DIRECTED RESTRICTION ENZYME ECOKMRR"/>
    <property type="match status" value="1"/>
</dbReference>
<dbReference type="InterPro" id="IPR052906">
    <property type="entry name" value="Type_IV_Methyl-Rstrct_Enzyme"/>
</dbReference>
<keyword evidence="3" id="KW-0540">Nuclease</keyword>
<dbReference type="Pfam" id="PF04471">
    <property type="entry name" value="Mrr_cat"/>
    <property type="match status" value="1"/>
</dbReference>
<dbReference type="InterPro" id="IPR011335">
    <property type="entry name" value="Restrct_endonuc-II-like"/>
</dbReference>
<dbReference type="PATRIC" id="fig|301375.7.peg.2335"/>
<dbReference type="AlphaFoldDB" id="A0A101FSM9"/>
<evidence type="ECO:0000313" key="4">
    <source>
        <dbReference type="Proteomes" id="UP000057043"/>
    </source>
</evidence>
<dbReference type="InterPro" id="IPR007560">
    <property type="entry name" value="Restrct_endonuc_IV_Mrr"/>
</dbReference>
<dbReference type="InterPro" id="IPR011856">
    <property type="entry name" value="tRNA_endonuc-like_dom_sf"/>
</dbReference>
<dbReference type="GO" id="GO:0009307">
    <property type="term" value="P:DNA restriction-modification system"/>
    <property type="evidence" value="ECO:0007669"/>
    <property type="project" value="InterPro"/>
</dbReference>
<proteinExistence type="predicted"/>
<evidence type="ECO:0000259" key="2">
    <source>
        <dbReference type="Pfam" id="PF14338"/>
    </source>
</evidence>
<keyword evidence="3" id="KW-0378">Hydrolase</keyword>
<evidence type="ECO:0000313" key="3">
    <source>
        <dbReference type="EMBL" id="KUK43731.1"/>
    </source>
</evidence>
<keyword evidence="3" id="KW-0255">Endonuclease</keyword>
<gene>
    <name evidence="3" type="ORF">XD72_1895</name>
</gene>
<comment type="caution">
    <text evidence="3">The sequence shown here is derived from an EMBL/GenBank/DDBJ whole genome shotgun (WGS) entry which is preliminary data.</text>
</comment>
<dbReference type="GO" id="GO:0003677">
    <property type="term" value="F:DNA binding"/>
    <property type="evidence" value="ECO:0007669"/>
    <property type="project" value="InterPro"/>
</dbReference>
<dbReference type="EMBL" id="LGFT01000051">
    <property type="protein sequence ID" value="KUK43731.1"/>
    <property type="molecule type" value="Genomic_DNA"/>
</dbReference>
<feature type="domain" description="Restriction system protein Mrr-like N-terminal" evidence="2">
    <location>
        <begin position="12"/>
        <end position="94"/>
    </location>
</feature>
<reference evidence="3 4" key="1">
    <citation type="journal article" date="2015" name="MBio">
        <title>Genome-Resolved Metagenomic Analysis Reveals Roles for Candidate Phyla and Other Microbial Community Members in Biogeochemical Transformations in Oil Reservoirs.</title>
        <authorList>
            <person name="Hu P."/>
            <person name="Tom L."/>
            <person name="Singh A."/>
            <person name="Thomas B.C."/>
            <person name="Baker B.J."/>
            <person name="Piceno Y.M."/>
            <person name="Andersen G.L."/>
            <person name="Banfield J.F."/>
        </authorList>
    </citation>
    <scope>NUCLEOTIDE SEQUENCE [LARGE SCALE GENOMIC DNA]</scope>
    <source>
        <strain evidence="3">57_489</strain>
    </source>
</reference>
<dbReference type="InterPro" id="IPR025745">
    <property type="entry name" value="Mrr-like_N_dom"/>
</dbReference>
<organism evidence="3 4">
    <name type="scientific">Methanothrix harundinacea</name>
    <dbReference type="NCBI Taxonomy" id="301375"/>
    <lineage>
        <taxon>Archaea</taxon>
        <taxon>Methanobacteriati</taxon>
        <taxon>Methanobacteriota</taxon>
        <taxon>Stenosarchaea group</taxon>
        <taxon>Methanomicrobia</taxon>
        <taxon>Methanotrichales</taxon>
        <taxon>Methanotrichaceae</taxon>
        <taxon>Methanothrix</taxon>
    </lineage>
</organism>
<evidence type="ECO:0000259" key="1">
    <source>
        <dbReference type="Pfam" id="PF04471"/>
    </source>
</evidence>
<dbReference type="Pfam" id="PF14338">
    <property type="entry name" value="Mrr_N"/>
    <property type="match status" value="1"/>
</dbReference>
<accession>A0A101FSM9</accession>